<sequence>MGMTTTAAEALIARAWTVGEKHRLTGDHALVQAIWALEDAIDHHTTDVGHAAERVENLIGALS</sequence>
<comment type="caution">
    <text evidence="1">The sequence shown here is derived from an EMBL/GenBank/DDBJ whole genome shotgun (WGS) entry which is preliminary data.</text>
</comment>
<accession>A0A846X4Y6</accession>
<evidence type="ECO:0000313" key="1">
    <source>
        <dbReference type="EMBL" id="NKY20464.1"/>
    </source>
</evidence>
<proteinExistence type="predicted"/>
<organism evidence="1 2">
    <name type="scientific">Tsukamurella spumae</name>
    <dbReference type="NCBI Taxonomy" id="44753"/>
    <lineage>
        <taxon>Bacteria</taxon>
        <taxon>Bacillati</taxon>
        <taxon>Actinomycetota</taxon>
        <taxon>Actinomycetes</taxon>
        <taxon>Mycobacteriales</taxon>
        <taxon>Tsukamurellaceae</taxon>
        <taxon>Tsukamurella</taxon>
    </lineage>
</organism>
<reference evidence="1 2" key="1">
    <citation type="submission" date="2020-04" db="EMBL/GenBank/DDBJ databases">
        <title>MicrobeNet Type strains.</title>
        <authorList>
            <person name="Nicholson A.C."/>
        </authorList>
    </citation>
    <scope>NUCLEOTIDE SEQUENCE [LARGE SCALE GENOMIC DNA]</scope>
    <source>
        <strain evidence="1 2">DSM 44113</strain>
    </source>
</reference>
<evidence type="ECO:0000313" key="2">
    <source>
        <dbReference type="Proteomes" id="UP000582646"/>
    </source>
</evidence>
<protein>
    <submittedName>
        <fullName evidence="1">Uncharacterized protein</fullName>
    </submittedName>
</protein>
<dbReference type="Proteomes" id="UP000582646">
    <property type="component" value="Unassembled WGS sequence"/>
</dbReference>
<dbReference type="EMBL" id="JAAXOQ010000033">
    <property type="protein sequence ID" value="NKY20464.1"/>
    <property type="molecule type" value="Genomic_DNA"/>
</dbReference>
<keyword evidence="2" id="KW-1185">Reference proteome</keyword>
<dbReference type="AlphaFoldDB" id="A0A846X4Y6"/>
<gene>
    <name evidence="1" type="ORF">HF999_19070</name>
</gene>
<name>A0A846X4Y6_9ACTN</name>